<protein>
    <submittedName>
        <fullName evidence="3">3-carboxy-cis,cis-muconate cycloisomerase</fullName>
    </submittedName>
</protein>
<keyword evidence="1" id="KW-0456">Lyase</keyword>
<dbReference type="NCBIfam" id="TIGR02426">
    <property type="entry name" value="protocat_pcaB"/>
    <property type="match status" value="1"/>
</dbReference>
<dbReference type="InterPro" id="IPR000362">
    <property type="entry name" value="Fumarate_lyase_fam"/>
</dbReference>
<dbReference type="AlphaFoldDB" id="A0A2A5J6Z5"/>
<dbReference type="Proteomes" id="UP000230886">
    <property type="component" value="Unassembled WGS sequence"/>
</dbReference>
<name>A0A2A5J6Z5_RHOSG</name>
<evidence type="ECO:0000313" key="3">
    <source>
        <dbReference type="EMBL" id="PCK25283.1"/>
    </source>
</evidence>
<accession>A0A2A5J6Z5</accession>
<comment type="similarity">
    <text evidence="2">Belongs to the class-II fumarase/aspartase family.</text>
</comment>
<dbReference type="PANTHER" id="PTHR43172:SF2">
    <property type="entry name" value="ADENYLOSUCCINATE LYASE C-TERMINAL DOMAIN-CONTAINING PROTEIN"/>
    <property type="match status" value="1"/>
</dbReference>
<dbReference type="InterPro" id="IPR022761">
    <property type="entry name" value="Fumarate_lyase_N"/>
</dbReference>
<dbReference type="RefSeq" id="WP_030536552.1">
    <property type="nucleotide sequence ID" value="NZ_CP063234.1"/>
</dbReference>
<dbReference type="GO" id="GO:0016853">
    <property type="term" value="F:isomerase activity"/>
    <property type="evidence" value="ECO:0007669"/>
    <property type="project" value="UniProtKB-KW"/>
</dbReference>
<dbReference type="InterPro" id="IPR019468">
    <property type="entry name" value="AdenyloSucc_lyase_C"/>
</dbReference>
<dbReference type="InterPro" id="IPR020557">
    <property type="entry name" value="Fumarate_lyase_CS"/>
</dbReference>
<sequence>MPTRGALFDPVFGATRVSEHLSDQAWVTALLDVEAALSCAMATVGLADGEHCAAVAAAAAELSQPGGLDIVALGRASAAGGNPVIPLVKMLRERVGQEGVPASVVHPGATSQDIMDCALMLLTRRAGAVVLADLTRAADSAAHLARLHRSTPMVARTLGQQALPTTFGLLASSWFTALDAAAIRLEIVLSTLPVQFGGAAGTLAALYPDGLRIADALADELGLARQVAPWHTDRVTIAELATTLGIVAGAVSKPATDITVMASTELSEVAESAPGGSSAMPHKQNPVAAITARAAARRAPALVATALSNMDHEFARAAGPWHAEWETVTDLLRLAGGAAHQLSVSLTGLQVHTESMARNLDITGGLILAERVTKALSAHTDRARDIVTAAATSGTRLDRDPAIAEHLSETEIAELLDPAHYLGHATDLVDRALAERPTGGSR</sequence>
<dbReference type="PRINTS" id="PR00149">
    <property type="entry name" value="FUMRATELYASE"/>
</dbReference>
<keyword evidence="3" id="KW-0413">Isomerase</keyword>
<dbReference type="InterPro" id="IPR008948">
    <property type="entry name" value="L-Aspartase-like"/>
</dbReference>
<dbReference type="Gene3D" id="1.10.40.30">
    <property type="entry name" value="Fumarase/aspartase (C-terminal domain)"/>
    <property type="match status" value="1"/>
</dbReference>
<dbReference type="Gene3D" id="1.20.200.10">
    <property type="entry name" value="Fumarase/aspartase (Central domain)"/>
    <property type="match status" value="1"/>
</dbReference>
<dbReference type="SUPFAM" id="SSF48557">
    <property type="entry name" value="L-aspartase-like"/>
    <property type="match status" value="1"/>
</dbReference>
<dbReference type="SMART" id="SM00998">
    <property type="entry name" value="ADSL_C"/>
    <property type="match status" value="1"/>
</dbReference>
<proteinExistence type="inferred from homology"/>
<dbReference type="EMBL" id="NOVD01000018">
    <property type="protein sequence ID" value="PCK25283.1"/>
    <property type="molecule type" value="Genomic_DNA"/>
</dbReference>
<dbReference type="Pfam" id="PF00206">
    <property type="entry name" value="Lyase_1"/>
    <property type="match status" value="1"/>
</dbReference>
<evidence type="ECO:0000256" key="2">
    <source>
        <dbReference type="ARBA" id="ARBA00034772"/>
    </source>
</evidence>
<dbReference type="PANTHER" id="PTHR43172">
    <property type="entry name" value="ADENYLOSUCCINATE LYASE"/>
    <property type="match status" value="1"/>
</dbReference>
<reference evidence="3 4" key="1">
    <citation type="submission" date="2017-07" db="EMBL/GenBank/DDBJ databases">
        <title>Draft sequence of Rhodococcus enclensis 23b-28.</title>
        <authorList>
            <person name="Besaury L."/>
            <person name="Sancelme M."/>
            <person name="Amato P."/>
            <person name="Lallement A."/>
            <person name="Delort A.-M."/>
        </authorList>
    </citation>
    <scope>NUCLEOTIDE SEQUENCE [LARGE SCALE GENOMIC DNA]</scope>
    <source>
        <strain evidence="3 4">23b-28</strain>
    </source>
</reference>
<gene>
    <name evidence="3" type="primary">pcaB</name>
    <name evidence="3" type="ORF">CHR55_21880</name>
</gene>
<comment type="caution">
    <text evidence="3">The sequence shown here is derived from an EMBL/GenBank/DDBJ whole genome shotgun (WGS) entry which is preliminary data.</text>
</comment>
<dbReference type="GO" id="GO:0016829">
    <property type="term" value="F:lyase activity"/>
    <property type="evidence" value="ECO:0007669"/>
    <property type="project" value="UniProtKB-KW"/>
</dbReference>
<evidence type="ECO:0000313" key="4">
    <source>
        <dbReference type="Proteomes" id="UP000230886"/>
    </source>
</evidence>
<dbReference type="InterPro" id="IPR012789">
    <property type="entry name" value="Protocat_PcaB-like"/>
</dbReference>
<dbReference type="GO" id="GO:0019619">
    <property type="term" value="P:3,4-dihydroxybenzoate catabolic process"/>
    <property type="evidence" value="ECO:0007669"/>
    <property type="project" value="InterPro"/>
</dbReference>
<dbReference type="PROSITE" id="PS00163">
    <property type="entry name" value="FUMARATE_LYASES"/>
    <property type="match status" value="1"/>
</dbReference>
<organism evidence="3 4">
    <name type="scientific">Rhodococcus qingshengii</name>
    <dbReference type="NCBI Taxonomy" id="334542"/>
    <lineage>
        <taxon>Bacteria</taxon>
        <taxon>Bacillati</taxon>
        <taxon>Actinomycetota</taxon>
        <taxon>Actinomycetes</taxon>
        <taxon>Mycobacteriales</taxon>
        <taxon>Nocardiaceae</taxon>
        <taxon>Rhodococcus</taxon>
        <taxon>Rhodococcus erythropolis group</taxon>
    </lineage>
</organism>
<evidence type="ECO:0000256" key="1">
    <source>
        <dbReference type="ARBA" id="ARBA00023239"/>
    </source>
</evidence>